<geneLocation type="plasmid" evidence="2 3">
    <name>unnamed1</name>
</geneLocation>
<keyword evidence="1" id="KW-1133">Transmembrane helix</keyword>
<dbReference type="AlphaFoldDB" id="A0A4P8ELW6"/>
<dbReference type="Proteomes" id="UP000298631">
    <property type="component" value="Plasmid unnamed1"/>
</dbReference>
<dbReference type="OrthoDB" id="9815212at2"/>
<dbReference type="EMBL" id="CP039965">
    <property type="protein sequence ID" value="QCO58009.1"/>
    <property type="molecule type" value="Genomic_DNA"/>
</dbReference>
<evidence type="ECO:0008006" key="4">
    <source>
        <dbReference type="Google" id="ProtNLM"/>
    </source>
</evidence>
<dbReference type="Pfam" id="PF09608">
    <property type="entry name" value="Alph_Pro_TM"/>
    <property type="match status" value="1"/>
</dbReference>
<reference evidence="2 3" key="1">
    <citation type="submission" date="2019-05" db="EMBL/GenBank/DDBJ databases">
        <title>Pseudorhodobacter turbinis sp. nov., isolated from the gut of the Korean turban shell.</title>
        <authorList>
            <person name="Jeong Y.-S."/>
            <person name="Kang W.-R."/>
            <person name="Bae J.-W."/>
        </authorList>
    </citation>
    <scope>NUCLEOTIDE SEQUENCE [LARGE SCALE GENOMIC DNA]</scope>
    <source>
        <strain evidence="2 3">S12M18</strain>
        <plasmid evidence="2 3">unnamed1</plasmid>
    </source>
</reference>
<evidence type="ECO:0000313" key="2">
    <source>
        <dbReference type="EMBL" id="QCO58009.1"/>
    </source>
</evidence>
<dbReference type="KEGG" id="pseb:EOK75_15455"/>
<keyword evidence="1" id="KW-0812">Transmembrane</keyword>
<accession>A0A4P8ELW6</accession>
<protein>
    <recommendedName>
        <fullName evidence="4">TIGR02186 family protein</fullName>
    </recommendedName>
</protein>
<feature type="transmembrane region" description="Helical" evidence="1">
    <location>
        <begin position="223"/>
        <end position="247"/>
    </location>
</feature>
<dbReference type="InterPro" id="IPR019088">
    <property type="entry name" value="CHP02186-rel_TM"/>
</dbReference>
<organism evidence="2 3">
    <name type="scientific">Pseudorhodobacter turbinis</name>
    <dbReference type="NCBI Taxonomy" id="2500533"/>
    <lineage>
        <taxon>Bacteria</taxon>
        <taxon>Pseudomonadati</taxon>
        <taxon>Pseudomonadota</taxon>
        <taxon>Alphaproteobacteria</taxon>
        <taxon>Rhodobacterales</taxon>
        <taxon>Paracoccaceae</taxon>
        <taxon>Pseudorhodobacter</taxon>
    </lineage>
</organism>
<proteinExistence type="predicted"/>
<sequence>MSLPLQAADDPVGTGETIVAGLSQNLVAITANFTGSEILIYGAVRREVPIPSGSPLQVIATVQGPSGPLTVRRKERRFGIWMNVDSVTIGRAPSFYAIASSAPLSEALSATEDLRHQITIPSAIRAVGTAAEAADAPVFLDALIRIRKENLDYSLAESSVDLLQSTLFRADVALPANLVEGEYKVRLFITRDGNVVDKHEEIITVNKDGFERWIHNLAHEQPLIYGLLSLVLAVAAGWGASAAFGLLRR</sequence>
<keyword evidence="1" id="KW-0472">Membrane</keyword>
<gene>
    <name evidence="2" type="ORF">EOK75_15455</name>
</gene>
<evidence type="ECO:0000256" key="1">
    <source>
        <dbReference type="SAM" id="Phobius"/>
    </source>
</evidence>
<keyword evidence="2" id="KW-0614">Plasmid</keyword>
<evidence type="ECO:0000313" key="3">
    <source>
        <dbReference type="Proteomes" id="UP000298631"/>
    </source>
</evidence>
<keyword evidence="3" id="KW-1185">Reference proteome</keyword>
<name>A0A4P8ELW6_9RHOB</name>